<dbReference type="SUPFAM" id="SSF50447">
    <property type="entry name" value="Translation proteins"/>
    <property type="match status" value="1"/>
</dbReference>
<evidence type="ECO:0000256" key="12">
    <source>
        <dbReference type="ARBA" id="ARBA00023134"/>
    </source>
</evidence>
<accession>A0A433QC30</accession>
<dbReference type="InterPro" id="IPR049394">
    <property type="entry name" value="eEFSec_C"/>
</dbReference>
<protein>
    <recommendedName>
        <fullName evidence="5">Selenocysteine-specific elongation factor</fullName>
    </recommendedName>
    <alternativeName>
        <fullName evidence="17">Elongation factor sec</fullName>
    </alternativeName>
    <alternativeName>
        <fullName evidence="16">Eukaryotic elongation factor, selenocysteine-tRNA-specific</fullName>
    </alternativeName>
</protein>
<dbReference type="EMBL" id="RBNJ01008546">
    <property type="protein sequence ID" value="RUS27360.1"/>
    <property type="molecule type" value="Genomic_DNA"/>
</dbReference>
<dbReference type="AlphaFoldDB" id="A0A433QC30"/>
<dbReference type="GO" id="GO:0005634">
    <property type="term" value="C:nucleus"/>
    <property type="evidence" value="ECO:0007669"/>
    <property type="project" value="UniProtKB-SubCell"/>
</dbReference>
<comment type="subcellular location">
    <subcellularLocation>
        <location evidence="4">Cytoplasm</location>
    </subcellularLocation>
    <subcellularLocation>
        <location evidence="3">Nucleus</location>
    </subcellularLocation>
</comment>
<evidence type="ECO:0000256" key="11">
    <source>
        <dbReference type="ARBA" id="ARBA00022917"/>
    </source>
</evidence>
<comment type="function">
    <text evidence="15">Translation factor required for the incorporation of the rare amino acid selenocysteine encoded by UGA codons. Replaces the eRF1-eRF3-GTP ternary complex for the insertion of selenocysteine directed by the UGA codon. Insertion of selenocysteine at UGA codons is mediated by SECISBP2 and EEFSEC: SECISBP2 (1) specifically binds the SECIS sequence once the 80S ribosome encounters an in-frame UGA codon and (2) contacts the RPS27A/eS31 of the 40S ribosome before ribosome stalling. (3) GTP-bound EEFSEC then delivers selenocysteinyl-tRNA(Sec) to the 80S ribosome and adopts a preaccommodated state conformation. (4) After GTP hydrolysis, EEFSEC dissociates from the assembly, selenocysteinyl-tRNA(Sec) accommodates, and peptide bond synthesis and selenoprotein elongation occur.</text>
</comment>
<keyword evidence="8" id="KW-0597">Phosphoprotein</keyword>
<comment type="cofactor">
    <cofactor evidence="1">
        <name>Mn(2+)</name>
        <dbReference type="ChEBI" id="CHEBI:29035"/>
    </cofactor>
</comment>
<dbReference type="PANTHER" id="PTHR43721:SF11">
    <property type="entry name" value="SELENOCYSTEINE-SPECIFIC ELONGATION FACTOR"/>
    <property type="match status" value="1"/>
</dbReference>
<dbReference type="CDD" id="cd03696">
    <property type="entry name" value="SelB_II"/>
    <property type="match status" value="1"/>
</dbReference>
<dbReference type="Pfam" id="PF00009">
    <property type="entry name" value="GTP_EFTU"/>
    <property type="match status" value="1"/>
</dbReference>
<keyword evidence="13" id="KW-0539">Nucleus</keyword>
<feature type="domain" description="Tr-type G" evidence="18">
    <location>
        <begin position="37"/>
        <end position="257"/>
    </location>
</feature>
<dbReference type="InterPro" id="IPR000795">
    <property type="entry name" value="T_Tr_GTP-bd_dom"/>
</dbReference>
<evidence type="ECO:0000256" key="14">
    <source>
        <dbReference type="ARBA" id="ARBA00049117"/>
    </source>
</evidence>
<dbReference type="FunFam" id="3.40.50.300:FF:000900">
    <property type="entry name" value="Eukaryotic elongation factor, selenocysteine-tRNA-specific"/>
    <property type="match status" value="1"/>
</dbReference>
<dbReference type="GO" id="GO:0003924">
    <property type="term" value="F:GTPase activity"/>
    <property type="evidence" value="ECO:0007669"/>
    <property type="project" value="InterPro"/>
</dbReference>
<evidence type="ECO:0000256" key="9">
    <source>
        <dbReference type="ARBA" id="ARBA00022741"/>
    </source>
</evidence>
<dbReference type="GO" id="GO:0005737">
    <property type="term" value="C:cytoplasm"/>
    <property type="evidence" value="ECO:0007669"/>
    <property type="project" value="UniProtKB-SubCell"/>
</dbReference>
<keyword evidence="20" id="KW-1185">Reference proteome</keyword>
<evidence type="ECO:0000313" key="19">
    <source>
        <dbReference type="EMBL" id="RUS27360.1"/>
    </source>
</evidence>
<keyword evidence="12" id="KW-0342">GTP-binding</keyword>
<name>A0A433QC30_9FUNG</name>
<evidence type="ECO:0000256" key="15">
    <source>
        <dbReference type="ARBA" id="ARBA00054716"/>
    </source>
</evidence>
<dbReference type="InterPro" id="IPR049393">
    <property type="entry name" value="eEFSec_III"/>
</dbReference>
<keyword evidence="10" id="KW-0378">Hydrolase</keyword>
<evidence type="ECO:0000256" key="4">
    <source>
        <dbReference type="ARBA" id="ARBA00004496"/>
    </source>
</evidence>
<dbReference type="Pfam" id="PF03144">
    <property type="entry name" value="GTP_EFTU_D2"/>
    <property type="match status" value="1"/>
</dbReference>
<evidence type="ECO:0000256" key="2">
    <source>
        <dbReference type="ARBA" id="ARBA00001946"/>
    </source>
</evidence>
<evidence type="ECO:0000313" key="20">
    <source>
        <dbReference type="Proteomes" id="UP000274822"/>
    </source>
</evidence>
<evidence type="ECO:0000256" key="16">
    <source>
        <dbReference type="ARBA" id="ARBA00076506"/>
    </source>
</evidence>
<keyword evidence="6" id="KW-0488">Methylation</keyword>
<evidence type="ECO:0000256" key="7">
    <source>
        <dbReference type="ARBA" id="ARBA00022490"/>
    </source>
</evidence>
<dbReference type="InterPro" id="IPR009000">
    <property type="entry name" value="Transl_B-barrel_sf"/>
</dbReference>
<evidence type="ECO:0000256" key="1">
    <source>
        <dbReference type="ARBA" id="ARBA00001936"/>
    </source>
</evidence>
<organism evidence="19 20">
    <name type="scientific">Jimgerdemannia flammicorona</name>
    <dbReference type="NCBI Taxonomy" id="994334"/>
    <lineage>
        <taxon>Eukaryota</taxon>
        <taxon>Fungi</taxon>
        <taxon>Fungi incertae sedis</taxon>
        <taxon>Mucoromycota</taxon>
        <taxon>Mucoromycotina</taxon>
        <taxon>Endogonomycetes</taxon>
        <taxon>Endogonales</taxon>
        <taxon>Endogonaceae</taxon>
        <taxon>Jimgerdemannia</taxon>
    </lineage>
</organism>
<dbReference type="Gene3D" id="3.40.50.300">
    <property type="entry name" value="P-loop containing nucleotide triphosphate hydrolases"/>
    <property type="match status" value="1"/>
</dbReference>
<proteinExistence type="predicted"/>
<dbReference type="InterPro" id="IPR050055">
    <property type="entry name" value="EF-Tu_GTPase"/>
</dbReference>
<dbReference type="SUPFAM" id="SSF52540">
    <property type="entry name" value="P-loop containing nucleoside triphosphate hydrolases"/>
    <property type="match status" value="1"/>
</dbReference>
<evidence type="ECO:0000256" key="6">
    <source>
        <dbReference type="ARBA" id="ARBA00022481"/>
    </source>
</evidence>
<dbReference type="NCBIfam" id="TIGR00231">
    <property type="entry name" value="small_GTP"/>
    <property type="match status" value="1"/>
</dbReference>
<comment type="cofactor">
    <cofactor evidence="2">
        <name>Mg(2+)</name>
        <dbReference type="ChEBI" id="CHEBI:18420"/>
    </cofactor>
</comment>
<evidence type="ECO:0000256" key="8">
    <source>
        <dbReference type="ARBA" id="ARBA00022553"/>
    </source>
</evidence>
<dbReference type="Pfam" id="PF21131">
    <property type="entry name" value="eEFSec_4th"/>
    <property type="match status" value="1"/>
</dbReference>
<evidence type="ECO:0000256" key="13">
    <source>
        <dbReference type="ARBA" id="ARBA00023242"/>
    </source>
</evidence>
<keyword evidence="11" id="KW-0648">Protein biosynthesis</keyword>
<sequence length="594" mass="65310">MVTCHMSTSHILEIQNSGRGVSARSPTMAQPAVLERILNINVGILGHVDSGKTTLAKALSTMASTAAFDKHPQSKARGITLDLGFSAFFTDMPDQVKVAQLNHMENVVIDVDLFSDAAYDKLQITLVDCPGHASLVKTIIGGAQIIDLMLLVIDATKGVQTQTAECLVIGEITTEKMIVVLNKIDLYPENARNIKIKEMITGLRKTLSKTKFRDAPIVPISANIGAADIISNPLLTPKVENIDDLIRTLRETIRVPERTSSGNFLFAVDHCFAIQGQGTVMTGTVLNGGVAIGNIIEISNMAKKKVKSMQMFRKPVQKASQGDRVGICVTQFDSNTFERGLAFAPGTVSVLHAAIASATKVRFFKEACTSKSKLHVTVGHHTVMATVTFFSAQKPSPDQTNRVPGDFDLTIPYEYQLELSDTSQWALLEFETPVECPNNALVIGSKLDMDIHANVCRIAFHGTVQHPMTSKRYREEDLCKLRVFKWKKRVGAVDRLVDERTIIGKNLFKKDTNIENFLRMEITLSTGPIGRIESSFGKSGKFKAYFPSGVGDEVMNLYGTKKGANKELSGIGPVELVLKFKRFVYDKQKKMVQD</sequence>
<dbReference type="InterPro" id="IPR004161">
    <property type="entry name" value="EFTu-like_2"/>
</dbReference>
<dbReference type="InterPro" id="IPR027417">
    <property type="entry name" value="P-loop_NTPase"/>
</dbReference>
<dbReference type="CDD" id="cd01889">
    <property type="entry name" value="SelB_euk"/>
    <property type="match status" value="1"/>
</dbReference>
<dbReference type="PANTHER" id="PTHR43721">
    <property type="entry name" value="ELONGATION FACTOR TU-RELATED"/>
    <property type="match status" value="1"/>
</dbReference>
<evidence type="ECO:0000256" key="3">
    <source>
        <dbReference type="ARBA" id="ARBA00004123"/>
    </source>
</evidence>
<dbReference type="Pfam" id="PF21208">
    <property type="entry name" value="euk_SelB_III"/>
    <property type="match status" value="1"/>
</dbReference>
<dbReference type="Proteomes" id="UP000274822">
    <property type="component" value="Unassembled WGS sequence"/>
</dbReference>
<comment type="catalytic activity">
    <reaction evidence="14">
        <text>GTP + H2O = GDP + phosphate + H(+)</text>
        <dbReference type="Rhea" id="RHEA:19669"/>
        <dbReference type="ChEBI" id="CHEBI:15377"/>
        <dbReference type="ChEBI" id="CHEBI:15378"/>
        <dbReference type="ChEBI" id="CHEBI:37565"/>
        <dbReference type="ChEBI" id="CHEBI:43474"/>
        <dbReference type="ChEBI" id="CHEBI:58189"/>
    </reaction>
    <physiologicalReaction direction="left-to-right" evidence="14">
        <dbReference type="Rhea" id="RHEA:19670"/>
    </physiologicalReaction>
</comment>
<dbReference type="GO" id="GO:0001514">
    <property type="term" value="P:selenocysteine incorporation"/>
    <property type="evidence" value="ECO:0007669"/>
    <property type="project" value="TreeGrafter"/>
</dbReference>
<evidence type="ECO:0000256" key="5">
    <source>
        <dbReference type="ARBA" id="ARBA00015953"/>
    </source>
</evidence>
<dbReference type="FunFam" id="2.40.30.10:FF:000052">
    <property type="entry name" value="Selenocysteine-specific elongation factor EF-Sec"/>
    <property type="match status" value="1"/>
</dbReference>
<dbReference type="GO" id="GO:0005525">
    <property type="term" value="F:GTP binding"/>
    <property type="evidence" value="ECO:0007669"/>
    <property type="project" value="UniProtKB-KW"/>
</dbReference>
<evidence type="ECO:0000259" key="18">
    <source>
        <dbReference type="PROSITE" id="PS51722"/>
    </source>
</evidence>
<dbReference type="PRINTS" id="PR00315">
    <property type="entry name" value="ELONGATNFCT"/>
</dbReference>
<comment type="caution">
    <text evidence="19">The sequence shown here is derived from an EMBL/GenBank/DDBJ whole genome shotgun (WGS) entry which is preliminary data.</text>
</comment>
<dbReference type="GO" id="GO:0003746">
    <property type="term" value="F:translation elongation factor activity"/>
    <property type="evidence" value="ECO:0007669"/>
    <property type="project" value="TreeGrafter"/>
</dbReference>
<keyword evidence="9" id="KW-0547">Nucleotide-binding</keyword>
<evidence type="ECO:0000256" key="10">
    <source>
        <dbReference type="ARBA" id="ARBA00022801"/>
    </source>
</evidence>
<reference evidence="19 20" key="1">
    <citation type="journal article" date="2018" name="New Phytol.">
        <title>Phylogenomics of Endogonaceae and evolution of mycorrhizas within Mucoromycota.</title>
        <authorList>
            <person name="Chang Y."/>
            <person name="Desiro A."/>
            <person name="Na H."/>
            <person name="Sandor L."/>
            <person name="Lipzen A."/>
            <person name="Clum A."/>
            <person name="Barry K."/>
            <person name="Grigoriev I.V."/>
            <person name="Martin F.M."/>
            <person name="Stajich J.E."/>
            <person name="Smith M.E."/>
            <person name="Bonito G."/>
            <person name="Spatafora J.W."/>
        </authorList>
    </citation>
    <scope>NUCLEOTIDE SEQUENCE [LARGE SCALE GENOMIC DNA]</scope>
    <source>
        <strain evidence="19 20">AD002</strain>
    </source>
</reference>
<dbReference type="InterPro" id="IPR005225">
    <property type="entry name" value="Small_GTP-bd"/>
</dbReference>
<dbReference type="Gene3D" id="2.40.30.10">
    <property type="entry name" value="Translation factors"/>
    <property type="match status" value="2"/>
</dbReference>
<dbReference type="CDD" id="cd04094">
    <property type="entry name" value="eSelB_III"/>
    <property type="match status" value="1"/>
</dbReference>
<dbReference type="PROSITE" id="PS51722">
    <property type="entry name" value="G_TR_2"/>
    <property type="match status" value="1"/>
</dbReference>
<keyword evidence="7" id="KW-0963">Cytoplasm</keyword>
<gene>
    <name evidence="19" type="ORF">BC938DRAFT_483354</name>
</gene>
<evidence type="ECO:0000256" key="17">
    <source>
        <dbReference type="ARBA" id="ARBA00082387"/>
    </source>
</evidence>